<proteinExistence type="predicted"/>
<feature type="compositionally biased region" description="Basic and acidic residues" evidence="1">
    <location>
        <begin position="550"/>
        <end position="560"/>
    </location>
</feature>
<evidence type="ECO:0000313" key="5">
    <source>
        <dbReference type="EMBL" id="CAF3955508.1"/>
    </source>
</evidence>
<feature type="region of interest" description="Disordered" evidence="1">
    <location>
        <begin position="335"/>
        <end position="383"/>
    </location>
</feature>
<name>A0A814KA66_9BILA</name>
<comment type="caution">
    <text evidence="2">The sequence shown here is derived from an EMBL/GenBank/DDBJ whole genome shotgun (WGS) entry which is preliminary data.</text>
</comment>
<dbReference type="AlphaFoldDB" id="A0A814KA66"/>
<gene>
    <name evidence="2" type="ORF">GPM918_LOCUS16062</name>
    <name evidence="3" type="ORF">OVA965_LOCUS21555</name>
    <name evidence="4" type="ORF">SRO942_LOCUS16062</name>
    <name evidence="5" type="ORF">TMI583_LOCUS22230</name>
</gene>
<dbReference type="EMBL" id="CAJNOK010011847">
    <property type="protein sequence ID" value="CAF1149990.1"/>
    <property type="molecule type" value="Genomic_DNA"/>
</dbReference>
<feature type="compositionally biased region" description="Low complexity" evidence="1">
    <location>
        <begin position="470"/>
        <end position="485"/>
    </location>
</feature>
<dbReference type="Proteomes" id="UP000677228">
    <property type="component" value="Unassembled WGS sequence"/>
</dbReference>
<feature type="compositionally biased region" description="Polar residues" evidence="1">
    <location>
        <begin position="346"/>
        <end position="377"/>
    </location>
</feature>
<feature type="region of interest" description="Disordered" evidence="1">
    <location>
        <begin position="454"/>
        <end position="569"/>
    </location>
</feature>
<feature type="compositionally biased region" description="Basic and acidic residues" evidence="1">
    <location>
        <begin position="512"/>
        <end position="530"/>
    </location>
</feature>
<feature type="compositionally biased region" description="Low complexity" evidence="1">
    <location>
        <begin position="533"/>
        <end position="549"/>
    </location>
</feature>
<dbReference type="OrthoDB" id="10067594at2759"/>
<dbReference type="EMBL" id="CAJNOQ010004145">
    <property type="protein sequence ID" value="CAF1046627.1"/>
    <property type="molecule type" value="Genomic_DNA"/>
</dbReference>
<dbReference type="Proteomes" id="UP000681722">
    <property type="component" value="Unassembled WGS sequence"/>
</dbReference>
<evidence type="ECO:0000313" key="4">
    <source>
        <dbReference type="EMBL" id="CAF3816440.1"/>
    </source>
</evidence>
<dbReference type="Proteomes" id="UP000682733">
    <property type="component" value="Unassembled WGS sequence"/>
</dbReference>
<feature type="compositionally biased region" description="Basic residues" evidence="1">
    <location>
        <begin position="488"/>
        <end position="504"/>
    </location>
</feature>
<dbReference type="EMBL" id="CAJOBA010030592">
    <property type="protein sequence ID" value="CAF3955508.1"/>
    <property type="molecule type" value="Genomic_DNA"/>
</dbReference>
<evidence type="ECO:0000313" key="3">
    <source>
        <dbReference type="EMBL" id="CAF1149990.1"/>
    </source>
</evidence>
<keyword evidence="6" id="KW-1185">Reference proteome</keyword>
<accession>A0A814KA66</accession>
<evidence type="ECO:0000313" key="6">
    <source>
        <dbReference type="Proteomes" id="UP000663829"/>
    </source>
</evidence>
<protein>
    <submittedName>
        <fullName evidence="2">Uncharacterized protein</fullName>
    </submittedName>
</protein>
<dbReference type="EMBL" id="CAJOBC010004145">
    <property type="protein sequence ID" value="CAF3816440.1"/>
    <property type="molecule type" value="Genomic_DNA"/>
</dbReference>
<sequence length="569" mass="62278">MQPNSPWNYGNYFMGNTTMQMMPFMMKKVGKYLQSGAGMGMFPFGGNSMMGMPFGGMMSSFGGFPMMGGGSMGFSGMGFSGGINCGMGSSPFMMAATPLPIAFNPIVQGVYPTPSMSPVQMWNPMQFMSALSAGPMPYRPPALDFPSNVGMVMSVPFGTPNPFLSSPFGSYNACGGCYPCCCLPPPVLSYPRPVMVPQPYPVPYAQPVEIPHIKPVPIPRAVTNIAPPVMLGQGGFPQGGFSMPSSMIPAGQPMPSLPFNNVLSAPPITPLMPAGASGVFSGYGQPLVSSAAPSQQQRLLSEQKKPGAHNLPIYNIDSSREAQQLAFSLSTLGTSSRNRKGITPSKAKNQNMYNRSRQSFPTYSTLTSTKTNNNRSEPTIPLPQKGILISDSGWMPNVSARKKRIPSFQFSKYRRNKLYKRRKHSTVDNEYDCEICKSERDRQRLKNYFGSSKLSSLLSSPRKSHKQHGSNLALSISSSHIASDASRLKKGRHHRSEKTHHQTRRSQGTPLNRKDHDNQFHQQNEEEKRSRTNSKNSSQSSTKQPQTRSNNDDSNKDNESSKNSVISTK</sequence>
<evidence type="ECO:0000313" key="2">
    <source>
        <dbReference type="EMBL" id="CAF1046627.1"/>
    </source>
</evidence>
<dbReference type="Proteomes" id="UP000663829">
    <property type="component" value="Unassembled WGS sequence"/>
</dbReference>
<reference evidence="2" key="1">
    <citation type="submission" date="2021-02" db="EMBL/GenBank/DDBJ databases">
        <authorList>
            <person name="Nowell W R."/>
        </authorList>
    </citation>
    <scope>NUCLEOTIDE SEQUENCE</scope>
</reference>
<evidence type="ECO:0000256" key="1">
    <source>
        <dbReference type="SAM" id="MobiDB-lite"/>
    </source>
</evidence>
<organism evidence="2 6">
    <name type="scientific">Didymodactylos carnosus</name>
    <dbReference type="NCBI Taxonomy" id="1234261"/>
    <lineage>
        <taxon>Eukaryota</taxon>
        <taxon>Metazoa</taxon>
        <taxon>Spiralia</taxon>
        <taxon>Gnathifera</taxon>
        <taxon>Rotifera</taxon>
        <taxon>Eurotatoria</taxon>
        <taxon>Bdelloidea</taxon>
        <taxon>Philodinida</taxon>
        <taxon>Philodinidae</taxon>
        <taxon>Didymodactylos</taxon>
    </lineage>
</organism>